<feature type="non-terminal residue" evidence="1">
    <location>
        <position position="80"/>
    </location>
</feature>
<comment type="caution">
    <text evidence="1">The sequence shown here is derived from an EMBL/GenBank/DDBJ whole genome shotgun (WGS) entry which is preliminary data.</text>
</comment>
<organism evidence="1">
    <name type="scientific">marine sediment metagenome</name>
    <dbReference type="NCBI Taxonomy" id="412755"/>
    <lineage>
        <taxon>unclassified sequences</taxon>
        <taxon>metagenomes</taxon>
        <taxon>ecological metagenomes</taxon>
    </lineage>
</organism>
<dbReference type="EMBL" id="BART01007177">
    <property type="protein sequence ID" value="GAG54611.1"/>
    <property type="molecule type" value="Genomic_DNA"/>
</dbReference>
<gene>
    <name evidence="1" type="ORF">S01H4_16365</name>
</gene>
<evidence type="ECO:0000313" key="1">
    <source>
        <dbReference type="EMBL" id="GAG54611.1"/>
    </source>
</evidence>
<name>X1A2W5_9ZZZZ</name>
<protein>
    <submittedName>
        <fullName evidence="1">Uncharacterized protein</fullName>
    </submittedName>
</protein>
<accession>X1A2W5</accession>
<sequence>MSKIIVKFIGGRIYRDFNRPFGGTPMTVHCILKAFENDLDYKIIESERNDYEVNTEKEIAKFRQGADIFHVDDTFILERM</sequence>
<proteinExistence type="predicted"/>
<reference evidence="1" key="1">
    <citation type="journal article" date="2014" name="Front. Microbiol.">
        <title>High frequency of phylogenetically diverse reductive dehalogenase-homologous genes in deep subseafloor sedimentary metagenomes.</title>
        <authorList>
            <person name="Kawai M."/>
            <person name="Futagami T."/>
            <person name="Toyoda A."/>
            <person name="Takaki Y."/>
            <person name="Nishi S."/>
            <person name="Hori S."/>
            <person name="Arai W."/>
            <person name="Tsubouchi T."/>
            <person name="Morono Y."/>
            <person name="Uchiyama I."/>
            <person name="Ito T."/>
            <person name="Fujiyama A."/>
            <person name="Inagaki F."/>
            <person name="Takami H."/>
        </authorList>
    </citation>
    <scope>NUCLEOTIDE SEQUENCE</scope>
    <source>
        <strain evidence="1">Expedition CK06-06</strain>
    </source>
</reference>
<dbReference type="AlphaFoldDB" id="X1A2W5"/>